<protein>
    <submittedName>
        <fullName evidence="2">Uncharacterized protein</fullName>
    </submittedName>
</protein>
<feature type="region of interest" description="Disordered" evidence="1">
    <location>
        <begin position="68"/>
        <end position="97"/>
    </location>
</feature>
<dbReference type="AlphaFoldDB" id="A0AAN9MUJ4"/>
<dbReference type="Proteomes" id="UP001367508">
    <property type="component" value="Unassembled WGS sequence"/>
</dbReference>
<accession>A0AAN9MUJ4</accession>
<sequence>MKGELRGGLLFFFLDLGEIGSSFSLSREKSELSFFGSLITPSQRCWWIHSWRSASLDDHSLGQKQLCSSRGRKRSHTFGRSFQPSFPEFSPASQSFK</sequence>
<comment type="caution">
    <text evidence="2">The sequence shown here is derived from an EMBL/GenBank/DDBJ whole genome shotgun (WGS) entry which is preliminary data.</text>
</comment>
<evidence type="ECO:0000313" key="3">
    <source>
        <dbReference type="Proteomes" id="UP001367508"/>
    </source>
</evidence>
<reference evidence="2 3" key="1">
    <citation type="submission" date="2024-01" db="EMBL/GenBank/DDBJ databases">
        <title>The genomes of 5 underutilized Papilionoideae crops provide insights into root nodulation and disease resistanc.</title>
        <authorList>
            <person name="Jiang F."/>
        </authorList>
    </citation>
    <scope>NUCLEOTIDE SEQUENCE [LARGE SCALE GENOMIC DNA]</scope>
    <source>
        <strain evidence="2">LVBAO_FW01</strain>
        <tissue evidence="2">Leaves</tissue>
    </source>
</reference>
<organism evidence="2 3">
    <name type="scientific">Canavalia gladiata</name>
    <name type="common">Sword bean</name>
    <name type="synonym">Dolichos gladiatus</name>
    <dbReference type="NCBI Taxonomy" id="3824"/>
    <lineage>
        <taxon>Eukaryota</taxon>
        <taxon>Viridiplantae</taxon>
        <taxon>Streptophyta</taxon>
        <taxon>Embryophyta</taxon>
        <taxon>Tracheophyta</taxon>
        <taxon>Spermatophyta</taxon>
        <taxon>Magnoliopsida</taxon>
        <taxon>eudicotyledons</taxon>
        <taxon>Gunneridae</taxon>
        <taxon>Pentapetalae</taxon>
        <taxon>rosids</taxon>
        <taxon>fabids</taxon>
        <taxon>Fabales</taxon>
        <taxon>Fabaceae</taxon>
        <taxon>Papilionoideae</taxon>
        <taxon>50 kb inversion clade</taxon>
        <taxon>NPAAA clade</taxon>
        <taxon>indigoferoid/millettioid clade</taxon>
        <taxon>Phaseoleae</taxon>
        <taxon>Canavalia</taxon>
    </lineage>
</organism>
<name>A0AAN9MUJ4_CANGL</name>
<evidence type="ECO:0000313" key="2">
    <source>
        <dbReference type="EMBL" id="KAK7361285.1"/>
    </source>
</evidence>
<gene>
    <name evidence="2" type="ORF">VNO77_03335</name>
</gene>
<evidence type="ECO:0000256" key="1">
    <source>
        <dbReference type="SAM" id="MobiDB-lite"/>
    </source>
</evidence>
<keyword evidence="3" id="KW-1185">Reference proteome</keyword>
<proteinExistence type="predicted"/>
<dbReference type="EMBL" id="JAYMYQ010000001">
    <property type="protein sequence ID" value="KAK7361285.1"/>
    <property type="molecule type" value="Genomic_DNA"/>
</dbReference>